<evidence type="ECO:0000256" key="3">
    <source>
        <dbReference type="ARBA" id="ARBA00023004"/>
    </source>
</evidence>
<evidence type="ECO:0000313" key="6">
    <source>
        <dbReference type="EMBL" id="KAF1002580.1"/>
    </source>
</evidence>
<dbReference type="InterPro" id="IPR005123">
    <property type="entry name" value="Oxoglu/Fe-dep_dioxygenase_dom"/>
</dbReference>
<protein>
    <recommendedName>
        <fullName evidence="5">Fe2OG dioxygenase domain-containing protein</fullName>
    </recommendedName>
</protein>
<comment type="caution">
    <text evidence="6">The sequence shown here is derived from an EMBL/GenBank/DDBJ whole genome shotgun (WGS) entry which is preliminary data.</text>
</comment>
<keyword evidence="4" id="KW-0560">Oxidoreductase</keyword>
<dbReference type="InterPro" id="IPR044861">
    <property type="entry name" value="IPNS-like_FE2OG_OXY"/>
</dbReference>
<dbReference type="Gene3D" id="2.60.120.330">
    <property type="entry name" value="B-lactam Antibiotic, Isopenicillin N Synthase, Chain"/>
    <property type="match status" value="1"/>
</dbReference>
<organism evidence="6 7">
    <name type="scientific">Apium graveolens</name>
    <name type="common">Celery</name>
    <dbReference type="NCBI Taxonomy" id="4045"/>
    <lineage>
        <taxon>Eukaryota</taxon>
        <taxon>Viridiplantae</taxon>
        <taxon>Streptophyta</taxon>
        <taxon>Embryophyta</taxon>
        <taxon>Tracheophyta</taxon>
        <taxon>Spermatophyta</taxon>
        <taxon>Magnoliopsida</taxon>
        <taxon>eudicotyledons</taxon>
        <taxon>Gunneridae</taxon>
        <taxon>Pentapetalae</taxon>
        <taxon>asterids</taxon>
        <taxon>campanulids</taxon>
        <taxon>Apiales</taxon>
        <taxon>Apiaceae</taxon>
        <taxon>Apioideae</taxon>
        <taxon>apioid superclade</taxon>
        <taxon>Apieae</taxon>
        <taxon>Apium</taxon>
    </lineage>
</organism>
<gene>
    <name evidence="6" type="ORF">AG4045_010490</name>
</gene>
<evidence type="ECO:0000256" key="1">
    <source>
        <dbReference type="ARBA" id="ARBA00008056"/>
    </source>
</evidence>
<evidence type="ECO:0000259" key="5">
    <source>
        <dbReference type="PROSITE" id="PS51471"/>
    </source>
</evidence>
<feature type="domain" description="Fe2OG dioxygenase" evidence="5">
    <location>
        <begin position="204"/>
        <end position="312"/>
    </location>
</feature>
<name>A0A6L5BAS0_APIGR</name>
<dbReference type="AlphaFoldDB" id="A0A6L5BAS0"/>
<keyword evidence="3 4" id="KW-0408">Iron</keyword>
<proteinExistence type="inferred from homology"/>
<dbReference type="InterPro" id="IPR050295">
    <property type="entry name" value="Plant_2OG-oxidoreductases"/>
</dbReference>
<dbReference type="SUPFAM" id="SSF51197">
    <property type="entry name" value="Clavaminate synthase-like"/>
    <property type="match status" value="1"/>
</dbReference>
<evidence type="ECO:0000256" key="4">
    <source>
        <dbReference type="RuleBase" id="RU003682"/>
    </source>
</evidence>
<reference evidence="6" key="1">
    <citation type="submission" date="2020-01" db="EMBL/GenBank/DDBJ databases">
        <title>The Celery Genome Sequence Reveals Sequential Paleo-tetraploidization, Resistance Gene Elimination, Karyotype Evolution, and Functional Innovation in Apiales.</title>
        <authorList>
            <person name="Song X."/>
        </authorList>
    </citation>
    <scope>NUCLEOTIDE SEQUENCE</scope>
    <source>
        <tissue evidence="6">Leaf</tissue>
    </source>
</reference>
<dbReference type="PANTHER" id="PTHR47991">
    <property type="entry name" value="OXOGLUTARATE/IRON-DEPENDENT DIOXYGENASE"/>
    <property type="match status" value="1"/>
</dbReference>
<dbReference type="GO" id="GO:0016705">
    <property type="term" value="F:oxidoreductase activity, acting on paired donors, with incorporation or reduction of molecular oxygen"/>
    <property type="evidence" value="ECO:0007669"/>
    <property type="project" value="UniProtKB-ARBA"/>
</dbReference>
<dbReference type="Pfam" id="PF14226">
    <property type="entry name" value="DIOX_N"/>
    <property type="match status" value="1"/>
</dbReference>
<keyword evidence="2 4" id="KW-0479">Metal-binding</keyword>
<sequence length="353" mass="39867">MESPLQIIDQNTISSVHKLVTCGNKVTNIPSHYAYFKNPSDSTALPGDGIPIIDYSLLISGDHNQQTKTVSELGKACRDWGFFMVKNHGISEKLYEAMFEKCEEFNSMSDDEKQEFKMKKDVMDRIKFGSSNNLSSTRVRFWRDYLKLFIHPDFNSPHKPAGFSETLLEVSRKQREVMKNLLRGVSKSLNVEESYLYNMAEMDRGMDFFAANIYPPCPQPELAVGLSPHTDFGLLIMLASNGVGGLQIQRNGTWYSVDVRPNHLMVNLGDHMEILTNGKYKSAVHRAMVNSKTTRISAVTVYGPEVNKFVVPAPEFVDDDSPPAYRGMTYRDYFIADQTSTTKGVTSLDLVRI</sequence>
<comment type="similarity">
    <text evidence="1 4">Belongs to the iron/ascorbate-dependent oxidoreductase family.</text>
</comment>
<accession>A0A6L5BAS0</accession>
<dbReference type="PROSITE" id="PS51471">
    <property type="entry name" value="FE2OG_OXY"/>
    <property type="match status" value="1"/>
</dbReference>
<keyword evidence="7" id="KW-1185">Reference proteome</keyword>
<dbReference type="EMBL" id="WRXP01000829">
    <property type="protein sequence ID" value="KAF1002580.1"/>
    <property type="molecule type" value="Genomic_DNA"/>
</dbReference>
<dbReference type="InterPro" id="IPR026992">
    <property type="entry name" value="DIOX_N"/>
</dbReference>
<dbReference type="Proteomes" id="UP000593563">
    <property type="component" value="Unassembled WGS sequence"/>
</dbReference>
<dbReference type="GO" id="GO:0046872">
    <property type="term" value="F:metal ion binding"/>
    <property type="evidence" value="ECO:0007669"/>
    <property type="project" value="UniProtKB-KW"/>
</dbReference>
<dbReference type="InterPro" id="IPR027443">
    <property type="entry name" value="IPNS-like_sf"/>
</dbReference>
<evidence type="ECO:0000256" key="2">
    <source>
        <dbReference type="ARBA" id="ARBA00022723"/>
    </source>
</evidence>
<dbReference type="Pfam" id="PF03171">
    <property type="entry name" value="2OG-FeII_Oxy"/>
    <property type="match status" value="1"/>
</dbReference>
<evidence type="ECO:0000313" key="7">
    <source>
        <dbReference type="Proteomes" id="UP000593563"/>
    </source>
</evidence>